<proteinExistence type="predicted"/>
<sequence length="233" mass="25327">MKFQAIVFSSLALFINAVPVLSAPTGDPASEPTGEPTSNLLANPEYGPMRWTGSIEGGPELDLQGTLQEVLPQILALNPGWEPPLDVANFLAPTKEKAKRFAPTPTTDNPSLVKRYFKNRPTCNALPGNYAEGWVIEGFAIPWLRVVGEAGVMCGADPHICAKSYCEYGSKVELCNDRTTRLEIRCDRLSGAAGEIVKDCGEFIHGDNRIKGHWWDTTTYAAAVRMSLSGNCL</sequence>
<protein>
    <submittedName>
        <fullName evidence="2">Uncharacterized protein</fullName>
    </submittedName>
</protein>
<accession>A0AAV9V063</accession>
<evidence type="ECO:0000313" key="2">
    <source>
        <dbReference type="EMBL" id="KAK6352092.1"/>
    </source>
</evidence>
<keyword evidence="3" id="KW-1185">Reference proteome</keyword>
<feature type="chain" id="PRO_5043429533" evidence="1">
    <location>
        <begin position="23"/>
        <end position="233"/>
    </location>
</feature>
<dbReference type="Proteomes" id="UP001373714">
    <property type="component" value="Unassembled WGS sequence"/>
</dbReference>
<dbReference type="AlphaFoldDB" id="A0AAV9V063"/>
<comment type="caution">
    <text evidence="2">The sequence shown here is derived from an EMBL/GenBank/DDBJ whole genome shotgun (WGS) entry which is preliminary data.</text>
</comment>
<feature type="signal peptide" evidence="1">
    <location>
        <begin position="1"/>
        <end position="22"/>
    </location>
</feature>
<dbReference type="EMBL" id="JAVHNS010000006">
    <property type="protein sequence ID" value="KAK6352092.1"/>
    <property type="molecule type" value="Genomic_DNA"/>
</dbReference>
<organism evidence="2 3">
    <name type="scientific">Orbilia blumenaviensis</name>
    <dbReference type="NCBI Taxonomy" id="1796055"/>
    <lineage>
        <taxon>Eukaryota</taxon>
        <taxon>Fungi</taxon>
        <taxon>Dikarya</taxon>
        <taxon>Ascomycota</taxon>
        <taxon>Pezizomycotina</taxon>
        <taxon>Orbiliomycetes</taxon>
        <taxon>Orbiliales</taxon>
        <taxon>Orbiliaceae</taxon>
        <taxon>Orbilia</taxon>
    </lineage>
</organism>
<keyword evidence="1" id="KW-0732">Signal</keyword>
<evidence type="ECO:0000256" key="1">
    <source>
        <dbReference type="SAM" id="SignalP"/>
    </source>
</evidence>
<gene>
    <name evidence="2" type="ORF">TWF730_008923</name>
</gene>
<name>A0AAV9V063_9PEZI</name>
<evidence type="ECO:0000313" key="3">
    <source>
        <dbReference type="Proteomes" id="UP001373714"/>
    </source>
</evidence>
<reference evidence="2 3" key="1">
    <citation type="submission" date="2019-10" db="EMBL/GenBank/DDBJ databases">
        <authorList>
            <person name="Palmer J.M."/>
        </authorList>
    </citation>
    <scope>NUCLEOTIDE SEQUENCE [LARGE SCALE GENOMIC DNA]</scope>
    <source>
        <strain evidence="2 3">TWF730</strain>
    </source>
</reference>